<evidence type="ECO:0000313" key="2">
    <source>
        <dbReference type="EMBL" id="KAJ7963456.1"/>
    </source>
</evidence>
<feature type="region of interest" description="Disordered" evidence="1">
    <location>
        <begin position="140"/>
        <end position="274"/>
    </location>
</feature>
<accession>A0AAD7LSD2</accession>
<dbReference type="EMBL" id="JARAOO010000007">
    <property type="protein sequence ID" value="KAJ7963456.1"/>
    <property type="molecule type" value="Genomic_DNA"/>
</dbReference>
<feature type="compositionally biased region" description="Pro residues" evidence="1">
    <location>
        <begin position="142"/>
        <end position="155"/>
    </location>
</feature>
<feature type="compositionally biased region" description="Polar residues" evidence="1">
    <location>
        <begin position="36"/>
        <end position="61"/>
    </location>
</feature>
<organism evidence="2 3">
    <name type="scientific">Quillaja saponaria</name>
    <name type="common">Soap bark tree</name>
    <dbReference type="NCBI Taxonomy" id="32244"/>
    <lineage>
        <taxon>Eukaryota</taxon>
        <taxon>Viridiplantae</taxon>
        <taxon>Streptophyta</taxon>
        <taxon>Embryophyta</taxon>
        <taxon>Tracheophyta</taxon>
        <taxon>Spermatophyta</taxon>
        <taxon>Magnoliopsida</taxon>
        <taxon>eudicotyledons</taxon>
        <taxon>Gunneridae</taxon>
        <taxon>Pentapetalae</taxon>
        <taxon>rosids</taxon>
        <taxon>fabids</taxon>
        <taxon>Fabales</taxon>
        <taxon>Quillajaceae</taxon>
        <taxon>Quillaja</taxon>
    </lineage>
</organism>
<dbReference type="PRINTS" id="PR01217">
    <property type="entry name" value="PRICHEXTENSN"/>
</dbReference>
<sequence length="475" mass="50631">MPIISAHAPLPISTIQRSPSPPPIVVPTTSATFLSTPQVKVSTPGPTSTAGLPTRAQTSSPPLFPALDPAAQTTPFSGTTTIRSFPSSQMPIISEPAPLPTLTVKKPPSPPLTMVPTPPITSVTPTPQVKVLTPAPKAAPFVTPPAPAQPSPPLLAPALAPLSTLTIEKPPSPPPRVVPTPLTTSDSSAPQVKVSSPPSSFLISQSVPSTFPKTTFPPKAAQLTRTSPSSNAAPITRVPSPTQSPKTIKSSVQTPPQSSQLKAVSPPPLSLPKPLIETEPIIPVEAEQKTVMFQKIFEKPQQWFTGNAHLHKESGDNKNPRTVQNTKQDLTKEIEKKEKSTRRLKLSNSEDVSMRIITLAGENKGAFMEQIQTPNKHEFGANPKPIGKTIGGQLDSSSSGIENEKGKNNYKSHKGKTVTSPQMKAFMNCNTQGVNNSIMFSGSSTHHDPGVHFSLSRKPFSEVFEIKEHVNGHHI</sequence>
<feature type="region of interest" description="Disordered" evidence="1">
    <location>
        <begin position="1"/>
        <end position="24"/>
    </location>
</feature>
<name>A0AAD7LSD2_QUISA</name>
<dbReference type="KEGG" id="qsa:O6P43_018553"/>
<feature type="compositionally biased region" description="Low complexity" evidence="1">
    <location>
        <begin position="210"/>
        <end position="221"/>
    </location>
</feature>
<evidence type="ECO:0000256" key="1">
    <source>
        <dbReference type="SAM" id="MobiDB-lite"/>
    </source>
</evidence>
<protein>
    <submittedName>
        <fullName evidence="2">Vegetative cell wall protein gp1-like</fullName>
    </submittedName>
</protein>
<dbReference type="PANTHER" id="PTHR33472">
    <property type="entry name" value="OS01G0106600 PROTEIN"/>
    <property type="match status" value="1"/>
</dbReference>
<dbReference type="Proteomes" id="UP001163823">
    <property type="component" value="Chromosome 7"/>
</dbReference>
<feature type="compositionally biased region" description="Basic and acidic residues" evidence="1">
    <location>
        <begin position="310"/>
        <end position="319"/>
    </location>
</feature>
<feature type="compositionally biased region" description="Polar residues" evidence="1">
    <location>
        <begin position="223"/>
        <end position="262"/>
    </location>
</feature>
<keyword evidence="3" id="KW-1185">Reference proteome</keyword>
<dbReference type="AlphaFoldDB" id="A0AAD7LSD2"/>
<feature type="region of interest" description="Disordered" evidence="1">
    <location>
        <begin position="393"/>
        <end position="416"/>
    </location>
</feature>
<feature type="region of interest" description="Disordered" evidence="1">
    <location>
        <begin position="36"/>
        <end position="68"/>
    </location>
</feature>
<feature type="region of interest" description="Disordered" evidence="1">
    <location>
        <begin position="309"/>
        <end position="347"/>
    </location>
</feature>
<comment type="caution">
    <text evidence="2">The sequence shown here is derived from an EMBL/GenBank/DDBJ whole genome shotgun (WGS) entry which is preliminary data.</text>
</comment>
<gene>
    <name evidence="2" type="ORF">O6P43_018553</name>
</gene>
<proteinExistence type="predicted"/>
<evidence type="ECO:0000313" key="3">
    <source>
        <dbReference type="Proteomes" id="UP001163823"/>
    </source>
</evidence>
<feature type="compositionally biased region" description="Basic and acidic residues" evidence="1">
    <location>
        <begin position="329"/>
        <end position="338"/>
    </location>
</feature>
<dbReference type="PANTHER" id="PTHR33472:SF1">
    <property type="entry name" value="EXTENSIN-RELATED"/>
    <property type="match status" value="1"/>
</dbReference>
<reference evidence="2" key="1">
    <citation type="journal article" date="2023" name="Science">
        <title>Elucidation of the pathway for biosynthesis of saponin adjuvants from the soapbark tree.</title>
        <authorList>
            <person name="Reed J."/>
            <person name="Orme A."/>
            <person name="El-Demerdash A."/>
            <person name="Owen C."/>
            <person name="Martin L.B.B."/>
            <person name="Misra R.C."/>
            <person name="Kikuchi S."/>
            <person name="Rejzek M."/>
            <person name="Martin A.C."/>
            <person name="Harkess A."/>
            <person name="Leebens-Mack J."/>
            <person name="Louveau T."/>
            <person name="Stephenson M.J."/>
            <person name="Osbourn A."/>
        </authorList>
    </citation>
    <scope>NUCLEOTIDE SEQUENCE</scope>
    <source>
        <strain evidence="2">S10</strain>
    </source>
</reference>